<protein>
    <recommendedName>
        <fullName evidence="3">DUF4034 domain-containing protein</fullName>
    </recommendedName>
</protein>
<reference evidence="1" key="1">
    <citation type="submission" date="2023-04" db="EMBL/GenBank/DDBJ databases">
        <title>Comparative genomic analysis of Cohnella hashimotonis sp. nov., isolated from the International Space Station.</title>
        <authorList>
            <person name="Venkateswaran K."/>
            <person name="Simpson A."/>
        </authorList>
    </citation>
    <scope>NUCLEOTIDE SEQUENCE</scope>
    <source>
        <strain evidence="1">F6_2S_P_1</strain>
    </source>
</reference>
<evidence type="ECO:0008006" key="3">
    <source>
        <dbReference type="Google" id="ProtNLM"/>
    </source>
</evidence>
<dbReference type="Proteomes" id="UP001161691">
    <property type="component" value="Unassembled WGS sequence"/>
</dbReference>
<proteinExistence type="predicted"/>
<name>A0ABT6TR36_9BACL</name>
<accession>A0ABT6TR36</accession>
<evidence type="ECO:0000313" key="1">
    <source>
        <dbReference type="EMBL" id="MDI4649316.1"/>
    </source>
</evidence>
<evidence type="ECO:0000313" key="2">
    <source>
        <dbReference type="Proteomes" id="UP001161691"/>
    </source>
</evidence>
<dbReference type="EMBL" id="JAGRPV010000001">
    <property type="protein sequence ID" value="MDI4649316.1"/>
    <property type="molecule type" value="Genomic_DNA"/>
</dbReference>
<dbReference type="RefSeq" id="WP_282911971.1">
    <property type="nucleotide sequence ID" value="NZ_JAGRPV010000001.1"/>
</dbReference>
<organism evidence="1 2">
    <name type="scientific">Cohnella hashimotonis</name>
    <dbReference type="NCBI Taxonomy" id="2826895"/>
    <lineage>
        <taxon>Bacteria</taxon>
        <taxon>Bacillati</taxon>
        <taxon>Bacillota</taxon>
        <taxon>Bacilli</taxon>
        <taxon>Bacillales</taxon>
        <taxon>Paenibacillaceae</taxon>
        <taxon>Cohnella</taxon>
    </lineage>
</organism>
<keyword evidence="2" id="KW-1185">Reference proteome</keyword>
<gene>
    <name evidence="1" type="ORF">KB449_30555</name>
</gene>
<comment type="caution">
    <text evidence="1">The sequence shown here is derived from an EMBL/GenBank/DDBJ whole genome shotgun (WGS) entry which is preliminary data.</text>
</comment>
<sequence length="352" mass="41199">MKHRYDELRRATWSLPDGKQKLAVMEEMILIADRYMTEEDAYDIRMDYLSAAIEAGCPEKMLVVFSWCVSKFEKNPGVYGHHMLIWCYKWVLNELWQMPEFSLAQIERIYADFKEKCLQFGFSLRPYYQQKINLLLSQGLQAEAAAYYKKWRAAPRDSLADCKACEQNLFGKYHFQVGYPKKGLQALKPILDGRMRCRSIPQNTYAQIILPLLKVKEYEQAIAAAKKSIHLLDGPMYLEEFGLFLAFYTVTDLTKAEKLYNRTVHFALESKNGWIRLHYWMAVRQFLREWHRKRRRKKLAAADVVTLDWLDGEIASLTAAFNRRNGNDYVGHIVAENDKMAGKLLREYAAAQ</sequence>